<evidence type="ECO:0000256" key="1">
    <source>
        <dbReference type="SAM" id="MobiDB-lite"/>
    </source>
</evidence>
<reference evidence="2" key="2">
    <citation type="submission" date="2021-03" db="UniProtKB">
        <authorList>
            <consortium name="EnsemblPlants"/>
        </authorList>
    </citation>
    <scope>IDENTIFICATION</scope>
</reference>
<keyword evidence="3" id="KW-1185">Reference proteome</keyword>
<accession>A0A803PVJ0</accession>
<protein>
    <submittedName>
        <fullName evidence="2">Uncharacterized protein</fullName>
    </submittedName>
</protein>
<feature type="compositionally biased region" description="Polar residues" evidence="1">
    <location>
        <begin position="1"/>
        <end position="10"/>
    </location>
</feature>
<reference evidence="2" key="1">
    <citation type="submission" date="2018-11" db="EMBL/GenBank/DDBJ databases">
        <authorList>
            <person name="Grassa J C."/>
        </authorList>
    </citation>
    <scope>NUCLEOTIDE SEQUENCE [LARGE SCALE GENOMIC DNA]</scope>
</reference>
<proteinExistence type="predicted"/>
<dbReference type="Gramene" id="evm.model.06.1684">
    <property type="protein sequence ID" value="cds.evm.model.06.1684"/>
    <property type="gene ID" value="evm.TU.06.1684"/>
</dbReference>
<evidence type="ECO:0000313" key="3">
    <source>
        <dbReference type="Proteomes" id="UP000596661"/>
    </source>
</evidence>
<sequence length="78" mass="8711">MDLNQSTRSQCELVEPGNDQINPSTPPEDELRRFRQPTQAAPVEQVLPPAPVLVVGNPGFVLAHRDSVFEPFVKLYNL</sequence>
<dbReference type="EnsemblPlants" id="evm.model.06.1684">
    <property type="protein sequence ID" value="cds.evm.model.06.1684"/>
    <property type="gene ID" value="evm.TU.06.1684"/>
</dbReference>
<evidence type="ECO:0000313" key="2">
    <source>
        <dbReference type="EnsemblPlants" id="cds.evm.model.06.1684"/>
    </source>
</evidence>
<dbReference type="Proteomes" id="UP000596661">
    <property type="component" value="Chromosome 6"/>
</dbReference>
<feature type="region of interest" description="Disordered" evidence="1">
    <location>
        <begin position="1"/>
        <end position="36"/>
    </location>
</feature>
<dbReference type="EMBL" id="UZAU01000616">
    <property type="status" value="NOT_ANNOTATED_CDS"/>
    <property type="molecule type" value="Genomic_DNA"/>
</dbReference>
<organism evidence="2 3">
    <name type="scientific">Cannabis sativa</name>
    <name type="common">Hemp</name>
    <name type="synonym">Marijuana</name>
    <dbReference type="NCBI Taxonomy" id="3483"/>
    <lineage>
        <taxon>Eukaryota</taxon>
        <taxon>Viridiplantae</taxon>
        <taxon>Streptophyta</taxon>
        <taxon>Embryophyta</taxon>
        <taxon>Tracheophyta</taxon>
        <taxon>Spermatophyta</taxon>
        <taxon>Magnoliopsida</taxon>
        <taxon>eudicotyledons</taxon>
        <taxon>Gunneridae</taxon>
        <taxon>Pentapetalae</taxon>
        <taxon>rosids</taxon>
        <taxon>fabids</taxon>
        <taxon>Rosales</taxon>
        <taxon>Cannabaceae</taxon>
        <taxon>Cannabis</taxon>
    </lineage>
</organism>
<name>A0A803PVJ0_CANSA</name>
<dbReference type="AlphaFoldDB" id="A0A803PVJ0"/>